<comment type="caution">
    <text evidence="3">The sequence shown here is derived from an EMBL/GenBank/DDBJ whole genome shotgun (WGS) entry which is preliminary data.</text>
</comment>
<evidence type="ECO:0000256" key="1">
    <source>
        <dbReference type="SAM" id="MobiDB-lite"/>
    </source>
</evidence>
<dbReference type="GO" id="GO:0006355">
    <property type="term" value="P:regulation of DNA-templated transcription"/>
    <property type="evidence" value="ECO:0007669"/>
    <property type="project" value="InterPro"/>
</dbReference>
<protein>
    <submittedName>
        <fullName evidence="3">DNA-binding transcriptional MerR regulator</fullName>
    </submittedName>
</protein>
<name>A0A840IA82_9ACTN</name>
<organism evidence="3 4">
    <name type="scientific">Conexibacter arvalis</name>
    <dbReference type="NCBI Taxonomy" id="912552"/>
    <lineage>
        <taxon>Bacteria</taxon>
        <taxon>Bacillati</taxon>
        <taxon>Actinomycetota</taxon>
        <taxon>Thermoleophilia</taxon>
        <taxon>Solirubrobacterales</taxon>
        <taxon>Conexibacteraceae</taxon>
        <taxon>Conexibacter</taxon>
    </lineage>
</organism>
<reference evidence="3 4" key="1">
    <citation type="submission" date="2020-08" db="EMBL/GenBank/DDBJ databases">
        <title>Genomic Encyclopedia of Archaeal and Bacterial Type Strains, Phase II (KMG-II): from individual species to whole genera.</title>
        <authorList>
            <person name="Goeker M."/>
        </authorList>
    </citation>
    <scope>NUCLEOTIDE SEQUENCE [LARGE SCALE GENOMIC DNA]</scope>
    <source>
        <strain evidence="3 4">DSM 23288</strain>
    </source>
</reference>
<keyword evidence="4" id="KW-1185">Reference proteome</keyword>
<dbReference type="PROSITE" id="PS50937">
    <property type="entry name" value="HTH_MERR_2"/>
    <property type="match status" value="1"/>
</dbReference>
<evidence type="ECO:0000313" key="3">
    <source>
        <dbReference type="EMBL" id="MBB4661153.1"/>
    </source>
</evidence>
<dbReference type="EMBL" id="JACHNU010000001">
    <property type="protein sequence ID" value="MBB4661153.1"/>
    <property type="molecule type" value="Genomic_DNA"/>
</dbReference>
<evidence type="ECO:0000313" key="4">
    <source>
        <dbReference type="Proteomes" id="UP000585272"/>
    </source>
</evidence>
<dbReference type="InterPro" id="IPR000551">
    <property type="entry name" value="MerR-type_HTH_dom"/>
</dbReference>
<dbReference type="InterPro" id="IPR009061">
    <property type="entry name" value="DNA-bd_dom_put_sf"/>
</dbReference>
<evidence type="ECO:0000259" key="2">
    <source>
        <dbReference type="PROSITE" id="PS50937"/>
    </source>
</evidence>
<keyword evidence="3" id="KW-0238">DNA-binding</keyword>
<proteinExistence type="predicted"/>
<dbReference type="GO" id="GO:0003677">
    <property type="term" value="F:DNA binding"/>
    <property type="evidence" value="ECO:0007669"/>
    <property type="project" value="UniProtKB-KW"/>
</dbReference>
<feature type="domain" description="HTH merR-type" evidence="2">
    <location>
        <begin position="3"/>
        <end position="51"/>
    </location>
</feature>
<feature type="compositionally biased region" description="Low complexity" evidence="1">
    <location>
        <begin position="280"/>
        <end position="289"/>
    </location>
</feature>
<dbReference type="Pfam" id="PF00376">
    <property type="entry name" value="MerR"/>
    <property type="match status" value="1"/>
</dbReference>
<accession>A0A840IA82</accession>
<dbReference type="AlphaFoldDB" id="A0A840IA82"/>
<dbReference type="SMART" id="SM00422">
    <property type="entry name" value="HTH_MERR"/>
    <property type="match status" value="1"/>
</dbReference>
<dbReference type="RefSeq" id="WP_183339090.1">
    <property type="nucleotide sequence ID" value="NZ_JACHNU010000001.1"/>
</dbReference>
<sequence length="295" mass="31404">MRYLKTSEAAALLNVSPNTLRAWERRFGFPRPQRSPGRHRLYTHGEIAALRDALLDGLSISSAVSRAREGLGADTNALVGALNAFDAGRADAALEGALALRSLDRAVQEVLLTALDEVARRHGTDSVQWAFAARWGNSWLRRAQRLVTPSVRAITVVLGDASRDDLDIDAAYIRALELLLARSGASVLGLSVRGVSNMSEALAAHRPDAVVIAGGALADDAVARWAYAVRLATGALPVAVYRRGSQRQRVRTTGAGLLPSTPGEAARHLMELASHSVSNPTTSRTTPPRLLADGA</sequence>
<dbReference type="SUPFAM" id="SSF46955">
    <property type="entry name" value="Putative DNA-binding domain"/>
    <property type="match status" value="1"/>
</dbReference>
<gene>
    <name evidence="3" type="ORF">BDZ31_000726</name>
</gene>
<dbReference type="Proteomes" id="UP000585272">
    <property type="component" value="Unassembled WGS sequence"/>
</dbReference>
<dbReference type="Gene3D" id="1.10.1660.10">
    <property type="match status" value="1"/>
</dbReference>
<feature type="region of interest" description="Disordered" evidence="1">
    <location>
        <begin position="272"/>
        <end position="295"/>
    </location>
</feature>